<dbReference type="AlphaFoldDB" id="A0A540L8K8"/>
<dbReference type="Proteomes" id="UP000315295">
    <property type="component" value="Unassembled WGS sequence"/>
</dbReference>
<name>A0A540L8K8_MALBA</name>
<dbReference type="Pfam" id="PF01535">
    <property type="entry name" value="PPR"/>
    <property type="match status" value="1"/>
</dbReference>
<dbReference type="EMBL" id="VIEB01000708">
    <property type="protein sequence ID" value="TQD82790.1"/>
    <property type="molecule type" value="Genomic_DNA"/>
</dbReference>
<dbReference type="InterPro" id="IPR002885">
    <property type="entry name" value="PPR_rpt"/>
</dbReference>
<evidence type="ECO:0000313" key="2">
    <source>
        <dbReference type="EMBL" id="TQD82790.1"/>
    </source>
</evidence>
<evidence type="ECO:0000313" key="3">
    <source>
        <dbReference type="Proteomes" id="UP000315295"/>
    </source>
</evidence>
<dbReference type="GO" id="GO:0003723">
    <property type="term" value="F:RNA binding"/>
    <property type="evidence" value="ECO:0007669"/>
    <property type="project" value="InterPro"/>
</dbReference>
<proteinExistence type="predicted"/>
<dbReference type="InterPro" id="IPR046960">
    <property type="entry name" value="PPR_At4g14850-like_plant"/>
</dbReference>
<dbReference type="GO" id="GO:0009451">
    <property type="term" value="P:RNA modification"/>
    <property type="evidence" value="ECO:0007669"/>
    <property type="project" value="InterPro"/>
</dbReference>
<dbReference type="STRING" id="106549.A0A540L8K8"/>
<reference evidence="2 3" key="1">
    <citation type="journal article" date="2019" name="G3 (Bethesda)">
        <title>Sequencing of a Wild Apple (Malus baccata) Genome Unravels the Differences Between Cultivated and Wild Apple Species Regarding Disease Resistance and Cold Tolerance.</title>
        <authorList>
            <person name="Chen X."/>
        </authorList>
    </citation>
    <scope>NUCLEOTIDE SEQUENCE [LARGE SCALE GENOMIC DNA]</scope>
    <source>
        <strain evidence="3">cv. Shandingzi</strain>
        <tissue evidence="2">Leaves</tissue>
    </source>
</reference>
<keyword evidence="1" id="KW-0677">Repeat</keyword>
<dbReference type="InterPro" id="IPR011990">
    <property type="entry name" value="TPR-like_helical_dom_sf"/>
</dbReference>
<gene>
    <name evidence="2" type="ORF">C1H46_031667</name>
</gene>
<evidence type="ECO:0008006" key="4">
    <source>
        <dbReference type="Google" id="ProtNLM"/>
    </source>
</evidence>
<dbReference type="Pfam" id="PF13041">
    <property type="entry name" value="PPR_2"/>
    <property type="match status" value="1"/>
</dbReference>
<comment type="caution">
    <text evidence="2">The sequence shown here is derived from an EMBL/GenBank/DDBJ whole genome shotgun (WGS) entry which is preliminary data.</text>
</comment>
<dbReference type="Gene3D" id="1.25.40.10">
    <property type="entry name" value="Tetratricopeptide repeat domain"/>
    <property type="match status" value="1"/>
</dbReference>
<sequence>MRLRPPPSKALHSFHRKHSLSTFPSESVCQDGAPDSHYTHLLQMCLQQCKYIKAHKVFDEMPERLVAHASRTCKTIHARSLKIGIASKGFLGNAILGFYAKCSNVGCAKKAFNCLESKDDAHKAFYYMPHWSVVSVNALIAGFGYSNLEEAVNLLHEMQDIGLNPTEITFSILLDACSGSVMLTLGRQIHSIVLKKGLLCDGDFNEEE</sequence>
<dbReference type="PANTHER" id="PTHR47926">
    <property type="entry name" value="PENTATRICOPEPTIDE REPEAT-CONTAINING PROTEIN"/>
    <property type="match status" value="1"/>
</dbReference>
<keyword evidence="3" id="KW-1185">Reference proteome</keyword>
<evidence type="ECO:0000256" key="1">
    <source>
        <dbReference type="ARBA" id="ARBA00022737"/>
    </source>
</evidence>
<dbReference type="PANTHER" id="PTHR47926:SF347">
    <property type="entry name" value="PENTATRICOPEPTIDE REPEAT-CONTAINING PROTEIN"/>
    <property type="match status" value="1"/>
</dbReference>
<protein>
    <recommendedName>
        <fullName evidence="4">Pentacotripeptide-repeat region of PRORP domain-containing protein</fullName>
    </recommendedName>
</protein>
<organism evidence="2 3">
    <name type="scientific">Malus baccata</name>
    <name type="common">Siberian crab apple</name>
    <name type="synonym">Pyrus baccata</name>
    <dbReference type="NCBI Taxonomy" id="106549"/>
    <lineage>
        <taxon>Eukaryota</taxon>
        <taxon>Viridiplantae</taxon>
        <taxon>Streptophyta</taxon>
        <taxon>Embryophyta</taxon>
        <taxon>Tracheophyta</taxon>
        <taxon>Spermatophyta</taxon>
        <taxon>Magnoliopsida</taxon>
        <taxon>eudicotyledons</taxon>
        <taxon>Gunneridae</taxon>
        <taxon>Pentapetalae</taxon>
        <taxon>rosids</taxon>
        <taxon>fabids</taxon>
        <taxon>Rosales</taxon>
        <taxon>Rosaceae</taxon>
        <taxon>Amygdaloideae</taxon>
        <taxon>Maleae</taxon>
        <taxon>Malus</taxon>
    </lineage>
</organism>
<accession>A0A540L8K8</accession>